<name>A0A5B8MQ73_9CHLO</name>
<feature type="region of interest" description="Disordered" evidence="1">
    <location>
        <begin position="48"/>
        <end position="80"/>
    </location>
</feature>
<keyword evidence="3" id="KW-1185">Reference proteome</keyword>
<accession>A0A5B8MQ73</accession>
<dbReference type="AlphaFoldDB" id="A0A5B8MQ73"/>
<reference evidence="2 3" key="1">
    <citation type="submission" date="2018-07" db="EMBL/GenBank/DDBJ databases">
        <title>The complete nuclear genome of the prasinophyte Chloropicon primus (CCMP1205).</title>
        <authorList>
            <person name="Pombert J.-F."/>
            <person name="Otis C."/>
            <person name="Turmel M."/>
            <person name="Lemieux C."/>
        </authorList>
    </citation>
    <scope>NUCLEOTIDE SEQUENCE [LARGE SCALE GENOMIC DNA]</scope>
    <source>
        <strain evidence="2 3">CCMP1205</strain>
    </source>
</reference>
<evidence type="ECO:0000313" key="3">
    <source>
        <dbReference type="Proteomes" id="UP000316726"/>
    </source>
</evidence>
<organism evidence="2 3">
    <name type="scientific">Chloropicon primus</name>
    <dbReference type="NCBI Taxonomy" id="1764295"/>
    <lineage>
        <taxon>Eukaryota</taxon>
        <taxon>Viridiplantae</taxon>
        <taxon>Chlorophyta</taxon>
        <taxon>Chloropicophyceae</taxon>
        <taxon>Chloropicales</taxon>
        <taxon>Chloropicaceae</taxon>
        <taxon>Chloropicon</taxon>
    </lineage>
</organism>
<sequence length="215" mass="24965">MGCFKRKKRPLYTRDDLDRAVSQIDTSTTIIVKLDPSRNETFAQYLEALEEEEEEEEERRRSVCEERRGSKDIEATLAESSQSGALNHEALYDKIQSDKISELSQKKRRLSTESNFSVESFPDDEETKKKKTTKRKTVVRFLSFLDMRSSTMRASMASWRSSIASRRKSDSNLFSGSFIDRGGHGQRSIRKPMRESLKIFKFWKAKKNQKVSPET</sequence>
<dbReference type="Proteomes" id="UP000316726">
    <property type="component" value="Chromosome 6"/>
</dbReference>
<proteinExistence type="predicted"/>
<protein>
    <submittedName>
        <fullName evidence="2">Uncharacterized protein</fullName>
    </submittedName>
</protein>
<evidence type="ECO:0000313" key="2">
    <source>
        <dbReference type="EMBL" id="QDZ21755.1"/>
    </source>
</evidence>
<feature type="compositionally biased region" description="Acidic residues" evidence="1">
    <location>
        <begin position="48"/>
        <end position="57"/>
    </location>
</feature>
<dbReference type="EMBL" id="CP031039">
    <property type="protein sequence ID" value="QDZ21755.1"/>
    <property type="molecule type" value="Genomic_DNA"/>
</dbReference>
<evidence type="ECO:0000256" key="1">
    <source>
        <dbReference type="SAM" id="MobiDB-lite"/>
    </source>
</evidence>
<gene>
    <name evidence="2" type="ORF">A3770_06p42730</name>
</gene>
<feature type="compositionally biased region" description="Basic and acidic residues" evidence="1">
    <location>
        <begin position="58"/>
        <end position="74"/>
    </location>
</feature>